<protein>
    <recommendedName>
        <fullName evidence="3">Prokaryotic glutathione synthetase ATP-binding domain-containing protein</fullName>
    </recommendedName>
</protein>
<dbReference type="RefSeq" id="WP_150023541.1">
    <property type="nucleotide sequence ID" value="NZ_VWOJ01000003.1"/>
</dbReference>
<evidence type="ECO:0000313" key="1">
    <source>
        <dbReference type="EMBL" id="KAA5802290.1"/>
    </source>
</evidence>
<dbReference type="EMBL" id="VWOJ01000003">
    <property type="protein sequence ID" value="KAA5802290.1"/>
    <property type="molecule type" value="Genomic_DNA"/>
</dbReference>
<keyword evidence="2" id="KW-1185">Reference proteome</keyword>
<proteinExistence type="predicted"/>
<dbReference type="Proteomes" id="UP000325122">
    <property type="component" value="Unassembled WGS sequence"/>
</dbReference>
<dbReference type="PANTHER" id="PTHR39217:SF1">
    <property type="entry name" value="GLUTATHIONE SYNTHETASE"/>
    <property type="match status" value="1"/>
</dbReference>
<name>A0A5M6ZDK2_9PROT</name>
<evidence type="ECO:0008006" key="3">
    <source>
        <dbReference type="Google" id="ProtNLM"/>
    </source>
</evidence>
<accession>A0A5M6ZDK2</accession>
<evidence type="ECO:0000313" key="2">
    <source>
        <dbReference type="Proteomes" id="UP000325122"/>
    </source>
</evidence>
<dbReference type="SUPFAM" id="SSF56059">
    <property type="entry name" value="Glutathione synthetase ATP-binding domain-like"/>
    <property type="match status" value="1"/>
</dbReference>
<dbReference type="PANTHER" id="PTHR39217">
    <property type="match status" value="1"/>
</dbReference>
<comment type="caution">
    <text evidence="1">The sequence shown here is derived from an EMBL/GenBank/DDBJ whole genome shotgun (WGS) entry which is preliminary data.</text>
</comment>
<organism evidence="1 2">
    <name type="scientific">Alkalicaulis satelles</name>
    <dbReference type="NCBI Taxonomy" id="2609175"/>
    <lineage>
        <taxon>Bacteria</taxon>
        <taxon>Pseudomonadati</taxon>
        <taxon>Pseudomonadota</taxon>
        <taxon>Alphaproteobacteria</taxon>
        <taxon>Maricaulales</taxon>
        <taxon>Maricaulaceae</taxon>
        <taxon>Alkalicaulis</taxon>
    </lineage>
</organism>
<reference evidence="1 2" key="1">
    <citation type="submission" date="2019-09" db="EMBL/GenBank/DDBJ databases">
        <authorList>
            <person name="Kevbrin V."/>
            <person name="Grouzdev D.S."/>
        </authorList>
    </citation>
    <scope>NUCLEOTIDE SEQUENCE [LARGE SCALE GENOMIC DNA]</scope>
    <source>
        <strain evidence="1 2">G-192</strain>
    </source>
</reference>
<gene>
    <name evidence="1" type="ORF">F1654_10695</name>
</gene>
<dbReference type="InterPro" id="IPR053191">
    <property type="entry name" value="DcsG_Biosynth_Enzyme"/>
</dbReference>
<sequence length="299" mass="32450">MSARICFLTSADMMKDRPGARADWFEFDLEFGALKAGCADAGITLEARVWDEDFDASGFDGFMVGTVWDYPPKLAAFLQKLDALAARAPVWNPPSVVRWNIEKTYLRAMAEAGAPSIPTLWRARADAAAIADGFALFETDRLVVKPLVGGGAWRQALIRRGEALPAPDALPPGACLIQPFLPSVPEEGEYSLLFFGGRFSHALVKRPKDGDYRVQSLFGGREAVWTPSDDELALARQVLDAAGQITGEADLLYARVDMVRGLDGQLALMELEVIEPYLYPEQGPELGAAFAAALKGKLG</sequence>
<dbReference type="AlphaFoldDB" id="A0A5M6ZDK2"/>